<dbReference type="InterPro" id="IPR036397">
    <property type="entry name" value="RNaseH_sf"/>
</dbReference>
<dbReference type="InterPro" id="IPR026960">
    <property type="entry name" value="RVT-Znf"/>
</dbReference>
<reference evidence="4" key="2">
    <citation type="submission" date="2022-01" db="EMBL/GenBank/DDBJ databases">
        <authorList>
            <person name="Yamashiro T."/>
            <person name="Shiraishi A."/>
            <person name="Satake H."/>
            <person name="Nakayama K."/>
        </authorList>
    </citation>
    <scope>NUCLEOTIDE SEQUENCE</scope>
</reference>
<organism evidence="4 5">
    <name type="scientific">Tanacetum coccineum</name>
    <dbReference type="NCBI Taxonomy" id="301880"/>
    <lineage>
        <taxon>Eukaryota</taxon>
        <taxon>Viridiplantae</taxon>
        <taxon>Streptophyta</taxon>
        <taxon>Embryophyta</taxon>
        <taxon>Tracheophyta</taxon>
        <taxon>Spermatophyta</taxon>
        <taxon>Magnoliopsida</taxon>
        <taxon>eudicotyledons</taxon>
        <taxon>Gunneridae</taxon>
        <taxon>Pentapetalae</taxon>
        <taxon>asterids</taxon>
        <taxon>campanulids</taxon>
        <taxon>Asterales</taxon>
        <taxon>Asteraceae</taxon>
        <taxon>Asteroideae</taxon>
        <taxon>Anthemideae</taxon>
        <taxon>Anthemidinae</taxon>
        <taxon>Tanacetum</taxon>
    </lineage>
</organism>
<dbReference type="InterPro" id="IPR043128">
    <property type="entry name" value="Rev_trsase/Diguanyl_cyclase"/>
</dbReference>
<accession>A0ABQ5GVJ8</accession>
<evidence type="ECO:0000313" key="4">
    <source>
        <dbReference type="EMBL" id="GJT79241.1"/>
    </source>
</evidence>
<sequence length="526" mass="60369">MREVYYDDWLSNPVMVKKHDGSWRMCVDFTDLNKACPQDCFPLPEIDWKVESLCGYPFKCFLDTYKGYHQIQMAELDEEKTAFHTSHGVYCYSKMPFGLKNAGATYQRLVDKAFNNQVGRNIEVYVDDLIIKSHTEIDMLRDMDETFRTFLSKSAEKSLPLFKTLKKCIKKSDSYWTPEAEQAFKQLKQHLSELPMLVAPKPKEELIVYMYAPHGAISVVLMTERGTFTASNNKAKYEALIVGLRITAQMGVRNVHVSVDSKLVVNQVPGTYVAKEENMIKYLEKAKSLSLDGSMIDTHSAQKASIWSSILKEVQLLKTNGFDFLSYCSKRIGDGISTRFWLDIWKGDKPLWDAFPRLFALESNCQISVAEKLTVPMDTSFRRPVRGGVEQQQFSDLSSIMDSVIISSSADRWVCSLSNDGNFSVKEVRNVIDEMSLPSHSESARWVKNIPIKINIFAWRARRDCLPTRNNLIRKGVSLESSSCLLCLSGEEDVHHVFFRCSLARDILRRVCQWWDIDWQSRSLFS</sequence>
<keyword evidence="4" id="KW-0548">Nucleotidyltransferase</keyword>
<dbReference type="InterPro" id="IPR000477">
    <property type="entry name" value="RT_dom"/>
</dbReference>
<keyword evidence="5" id="KW-1185">Reference proteome</keyword>
<dbReference type="EMBL" id="BQNB010018881">
    <property type="protein sequence ID" value="GJT79241.1"/>
    <property type="molecule type" value="Genomic_DNA"/>
</dbReference>
<protein>
    <submittedName>
        <fullName evidence="4">Reverse transcriptase domain-containing protein</fullName>
    </submittedName>
</protein>
<reference evidence="4" key="1">
    <citation type="journal article" date="2022" name="Int. J. Mol. Sci.">
        <title>Draft Genome of Tanacetum Coccineum: Genomic Comparison of Closely Related Tanacetum-Family Plants.</title>
        <authorList>
            <person name="Yamashiro T."/>
            <person name="Shiraishi A."/>
            <person name="Nakayama K."/>
            <person name="Satake H."/>
        </authorList>
    </citation>
    <scope>NUCLEOTIDE SEQUENCE</scope>
</reference>
<dbReference type="CDD" id="cd01647">
    <property type="entry name" value="RT_LTR"/>
    <property type="match status" value="1"/>
</dbReference>
<dbReference type="Proteomes" id="UP001151760">
    <property type="component" value="Unassembled WGS sequence"/>
</dbReference>
<dbReference type="PANTHER" id="PTHR24559">
    <property type="entry name" value="TRANSPOSON TY3-I GAG-POL POLYPROTEIN"/>
    <property type="match status" value="1"/>
</dbReference>
<dbReference type="Pfam" id="PF13966">
    <property type="entry name" value="zf-RVT"/>
    <property type="match status" value="1"/>
</dbReference>
<feature type="domain" description="Reverse transcriptase zinc-binding" evidence="3">
    <location>
        <begin position="423"/>
        <end position="506"/>
    </location>
</feature>
<dbReference type="InterPro" id="IPR002156">
    <property type="entry name" value="RNaseH_domain"/>
</dbReference>
<dbReference type="Gene3D" id="3.30.70.270">
    <property type="match status" value="1"/>
</dbReference>
<dbReference type="Gene3D" id="3.30.420.10">
    <property type="entry name" value="Ribonuclease H-like superfamily/Ribonuclease H"/>
    <property type="match status" value="1"/>
</dbReference>
<evidence type="ECO:0000259" key="1">
    <source>
        <dbReference type="Pfam" id="PF00078"/>
    </source>
</evidence>
<feature type="domain" description="Reverse transcriptase" evidence="1">
    <location>
        <begin position="16"/>
        <end position="150"/>
    </location>
</feature>
<dbReference type="GO" id="GO:0003964">
    <property type="term" value="F:RNA-directed DNA polymerase activity"/>
    <property type="evidence" value="ECO:0007669"/>
    <property type="project" value="UniProtKB-KW"/>
</dbReference>
<evidence type="ECO:0000313" key="5">
    <source>
        <dbReference type="Proteomes" id="UP001151760"/>
    </source>
</evidence>
<comment type="caution">
    <text evidence="4">The sequence shown here is derived from an EMBL/GenBank/DDBJ whole genome shotgun (WGS) entry which is preliminary data.</text>
</comment>
<evidence type="ECO:0000259" key="3">
    <source>
        <dbReference type="Pfam" id="PF13966"/>
    </source>
</evidence>
<dbReference type="Pfam" id="PF13456">
    <property type="entry name" value="RVT_3"/>
    <property type="match status" value="1"/>
</dbReference>
<dbReference type="Gene3D" id="3.10.10.10">
    <property type="entry name" value="HIV Type 1 Reverse Transcriptase, subunit A, domain 1"/>
    <property type="match status" value="1"/>
</dbReference>
<evidence type="ECO:0000259" key="2">
    <source>
        <dbReference type="Pfam" id="PF13456"/>
    </source>
</evidence>
<name>A0ABQ5GVJ8_9ASTR</name>
<gene>
    <name evidence="4" type="ORF">Tco_1053583</name>
</gene>
<keyword evidence="4" id="KW-0695">RNA-directed DNA polymerase</keyword>
<dbReference type="InterPro" id="IPR053134">
    <property type="entry name" value="RNA-dir_DNA_polymerase"/>
</dbReference>
<keyword evidence="4" id="KW-0808">Transferase</keyword>
<dbReference type="Pfam" id="PF00078">
    <property type="entry name" value="RVT_1"/>
    <property type="match status" value="1"/>
</dbReference>
<dbReference type="InterPro" id="IPR043502">
    <property type="entry name" value="DNA/RNA_pol_sf"/>
</dbReference>
<proteinExistence type="predicted"/>
<feature type="domain" description="RNase H type-1" evidence="2">
    <location>
        <begin position="225"/>
        <end position="290"/>
    </location>
</feature>
<dbReference type="SUPFAM" id="SSF56672">
    <property type="entry name" value="DNA/RNA polymerases"/>
    <property type="match status" value="1"/>
</dbReference>
<dbReference type="PANTHER" id="PTHR24559:SF444">
    <property type="entry name" value="REVERSE TRANSCRIPTASE DOMAIN-CONTAINING PROTEIN"/>
    <property type="match status" value="1"/>
</dbReference>